<protein>
    <recommendedName>
        <fullName evidence="4">Gnk2-homologous domain-containing protein</fullName>
    </recommendedName>
</protein>
<feature type="signal peptide" evidence="3">
    <location>
        <begin position="1"/>
        <end position="30"/>
    </location>
</feature>
<dbReference type="Pfam" id="PF01657">
    <property type="entry name" value="Stress-antifung"/>
    <property type="match status" value="1"/>
</dbReference>
<name>A0AAV2E290_9ROSI</name>
<dbReference type="CDD" id="cd23509">
    <property type="entry name" value="Gnk2-like"/>
    <property type="match status" value="1"/>
</dbReference>
<dbReference type="InterPro" id="IPR038408">
    <property type="entry name" value="GNK2_sf"/>
</dbReference>
<evidence type="ECO:0000259" key="4">
    <source>
        <dbReference type="PROSITE" id="PS51473"/>
    </source>
</evidence>
<evidence type="ECO:0000256" key="2">
    <source>
        <dbReference type="ARBA" id="ARBA00022737"/>
    </source>
</evidence>
<gene>
    <name evidence="5" type="ORF">LTRI10_LOCUS21517</name>
</gene>
<dbReference type="InterPro" id="IPR002902">
    <property type="entry name" value="GNK2"/>
</dbReference>
<dbReference type="Proteomes" id="UP001497516">
    <property type="component" value="Chromosome 4"/>
</dbReference>
<keyword evidence="2" id="KW-0677">Repeat</keyword>
<dbReference type="PROSITE" id="PS51473">
    <property type="entry name" value="GNK2"/>
    <property type="match status" value="1"/>
</dbReference>
<accession>A0AAV2E290</accession>
<dbReference type="AlphaFoldDB" id="A0AAV2E290"/>
<organism evidence="5 6">
    <name type="scientific">Linum trigynum</name>
    <dbReference type="NCBI Taxonomy" id="586398"/>
    <lineage>
        <taxon>Eukaryota</taxon>
        <taxon>Viridiplantae</taxon>
        <taxon>Streptophyta</taxon>
        <taxon>Embryophyta</taxon>
        <taxon>Tracheophyta</taxon>
        <taxon>Spermatophyta</taxon>
        <taxon>Magnoliopsida</taxon>
        <taxon>eudicotyledons</taxon>
        <taxon>Gunneridae</taxon>
        <taxon>Pentapetalae</taxon>
        <taxon>rosids</taxon>
        <taxon>fabids</taxon>
        <taxon>Malpighiales</taxon>
        <taxon>Linaceae</taxon>
        <taxon>Linum</taxon>
    </lineage>
</organism>
<evidence type="ECO:0000256" key="3">
    <source>
        <dbReference type="SAM" id="SignalP"/>
    </source>
</evidence>
<reference evidence="5 6" key="1">
    <citation type="submission" date="2024-04" db="EMBL/GenBank/DDBJ databases">
        <authorList>
            <person name="Fracassetti M."/>
        </authorList>
    </citation>
    <scope>NUCLEOTIDE SEQUENCE [LARGE SCALE GENOMIC DNA]</scope>
</reference>
<feature type="domain" description="Gnk2-homologous" evidence="4">
    <location>
        <begin position="36"/>
        <end position="144"/>
    </location>
</feature>
<feature type="chain" id="PRO_5043685161" description="Gnk2-homologous domain-containing protein" evidence="3">
    <location>
        <begin position="31"/>
        <end position="145"/>
    </location>
</feature>
<proteinExistence type="predicted"/>
<keyword evidence="1 3" id="KW-0732">Signal</keyword>
<evidence type="ECO:0000313" key="6">
    <source>
        <dbReference type="Proteomes" id="UP001497516"/>
    </source>
</evidence>
<evidence type="ECO:0000313" key="5">
    <source>
        <dbReference type="EMBL" id="CAL1380043.1"/>
    </source>
</evidence>
<dbReference type="Gene3D" id="3.30.430.20">
    <property type="entry name" value="Gnk2 domain, C-X8-C-X2-C motif"/>
    <property type="match status" value="1"/>
</dbReference>
<sequence length="145" mass="16347">MPSFVPKVISPTLLMMMILLARMITVVVKSDFDGDYEYAWCSGDEKIDYSANELAAKEWTLQKARYGAAAVRRGLKQHCECSPADEVTGTFWCAYAFCTSSLSGNDCRRCTDHAEKFLWPACDGLDGGQWALKDCFLRYETHPFC</sequence>
<keyword evidence="6" id="KW-1185">Reference proteome</keyword>
<evidence type="ECO:0000256" key="1">
    <source>
        <dbReference type="ARBA" id="ARBA00022729"/>
    </source>
</evidence>
<dbReference type="EMBL" id="OZ034817">
    <property type="protein sequence ID" value="CAL1380043.1"/>
    <property type="molecule type" value="Genomic_DNA"/>
</dbReference>